<dbReference type="EMBL" id="JMQC01000011">
    <property type="protein sequence ID" value="KFM95137.1"/>
    <property type="molecule type" value="Genomic_DNA"/>
</dbReference>
<evidence type="ECO:0000313" key="2">
    <source>
        <dbReference type="Proteomes" id="UP000029389"/>
    </source>
</evidence>
<dbReference type="AlphaFoldDB" id="A0A090YBC7"/>
<name>A0A090YBC7_9BACI</name>
<sequence>MEGYIHGGYTSQVSDWTDASYYTSGATTVDFTQLNNAPGYT</sequence>
<dbReference type="PATRIC" id="fig|1405.8.peg.6040"/>
<gene>
    <name evidence="1" type="ORF">DJ93_5850</name>
</gene>
<proteinExistence type="predicted"/>
<reference evidence="1 2" key="1">
    <citation type="submission" date="2014-04" db="EMBL/GenBank/DDBJ databases">
        <authorList>
            <person name="Bishop-Lilly K.A."/>
            <person name="Broomall S.M."/>
            <person name="Chain P.S."/>
            <person name="Chertkov O."/>
            <person name="Coyne S.R."/>
            <person name="Daligault H.E."/>
            <person name="Davenport K.W."/>
            <person name="Erkkila T."/>
            <person name="Frey K.G."/>
            <person name="Gibbons H.S."/>
            <person name="Gu W."/>
            <person name="Jaissle J."/>
            <person name="Johnson S.L."/>
            <person name="Koroleva G.I."/>
            <person name="Ladner J.T."/>
            <person name="Lo C.-C."/>
            <person name="Minogue T.D."/>
            <person name="Munk C."/>
            <person name="Palacios G.F."/>
            <person name="Redden C.L."/>
            <person name="Rosenzweig C.N."/>
            <person name="Scholz M.B."/>
            <person name="Teshima H."/>
            <person name="Xu Y."/>
        </authorList>
    </citation>
    <scope>NUCLEOTIDE SEQUENCE [LARGE SCALE GENOMIC DNA]</scope>
    <source>
        <strain evidence="1 2">BHP</strain>
    </source>
</reference>
<protein>
    <submittedName>
        <fullName evidence="1">Uncharacterized protein</fullName>
    </submittedName>
</protein>
<accession>A0A090YBC7</accession>
<organism evidence="1 2">
    <name type="scientific">Bacillus clarus</name>
    <dbReference type="NCBI Taxonomy" id="2338372"/>
    <lineage>
        <taxon>Bacteria</taxon>
        <taxon>Bacillati</taxon>
        <taxon>Bacillota</taxon>
        <taxon>Bacilli</taxon>
        <taxon>Bacillales</taxon>
        <taxon>Bacillaceae</taxon>
        <taxon>Bacillus</taxon>
        <taxon>Bacillus cereus group</taxon>
    </lineage>
</organism>
<evidence type="ECO:0000313" key="1">
    <source>
        <dbReference type="EMBL" id="KFM95137.1"/>
    </source>
</evidence>
<comment type="caution">
    <text evidence="1">The sequence shown here is derived from an EMBL/GenBank/DDBJ whole genome shotgun (WGS) entry which is preliminary data.</text>
</comment>
<dbReference type="RefSeq" id="WP_259300287.1">
    <property type="nucleotide sequence ID" value="NZ_JMQC01000011.1"/>
</dbReference>
<dbReference type="Proteomes" id="UP000029389">
    <property type="component" value="Unassembled WGS sequence"/>
</dbReference>